<feature type="region of interest" description="Disordered" evidence="3">
    <location>
        <begin position="1"/>
        <end position="55"/>
    </location>
</feature>
<keyword evidence="6" id="KW-1185">Reference proteome</keyword>
<keyword evidence="2" id="KW-0539">Nucleus</keyword>
<dbReference type="AlphaFoldDB" id="A0A1W0WXH8"/>
<dbReference type="PROSITE" id="PS51253">
    <property type="entry name" value="HTH_CENPB"/>
    <property type="match status" value="1"/>
</dbReference>
<gene>
    <name evidence="5" type="ORF">BV898_06122</name>
</gene>
<feature type="region of interest" description="Disordered" evidence="3">
    <location>
        <begin position="526"/>
        <end position="548"/>
    </location>
</feature>
<name>A0A1W0WXH8_HYPEX</name>
<comment type="caution">
    <text evidence="5">The sequence shown here is derived from an EMBL/GenBank/DDBJ whole genome shotgun (WGS) entry which is preliminary data.</text>
</comment>
<organism evidence="5 6">
    <name type="scientific">Hypsibius exemplaris</name>
    <name type="common">Freshwater tardigrade</name>
    <dbReference type="NCBI Taxonomy" id="2072580"/>
    <lineage>
        <taxon>Eukaryota</taxon>
        <taxon>Metazoa</taxon>
        <taxon>Ecdysozoa</taxon>
        <taxon>Tardigrada</taxon>
        <taxon>Eutardigrada</taxon>
        <taxon>Parachela</taxon>
        <taxon>Hypsibioidea</taxon>
        <taxon>Hypsibiidae</taxon>
        <taxon>Hypsibius</taxon>
    </lineage>
</organism>
<feature type="compositionally biased region" description="Polar residues" evidence="3">
    <location>
        <begin position="36"/>
        <end position="46"/>
    </location>
</feature>
<evidence type="ECO:0000256" key="3">
    <source>
        <dbReference type="SAM" id="MobiDB-lite"/>
    </source>
</evidence>
<proteinExistence type="predicted"/>
<evidence type="ECO:0000256" key="1">
    <source>
        <dbReference type="ARBA" id="ARBA00023125"/>
    </source>
</evidence>
<sequence>METMGESAANPGKAVEMDTTTETEPEDEEDEMDTPQNSSINQSTGAPNGESHDEASQLINQATPAAHTEVSTPAIDQSTEALYSEVDSAKNFHLAVTAVQTGGMKVKEAAEKYGVSKAGLKRLLQQLEEDDSKAAGAGRPKFFRKRDETLLYQMLKCISDLRQPFAKELFLEVAKKLAEKRGHPDHNFGNSWIQGFIKRHCDLKLRKRSAKDKQLKWTKEKCDVFIEAMTSLETEGPSDPRTIFALTSLEMVAPTQDKNAKKLITPTRKKKRNGTEKGFSVIACGGADGSALRAMMLREGNVILEPWFVEVNEEVVIGTNNVGVFDAESIGLYIKFELIPYIKSLDPPASKSVLLVDDRWHLLYDMDIMESAIKNNLIILPFPIGHCDKVQPLDQQEFKLFTRIWLEFVGERDRPLNEFVRTNTLARTLMASKRRQDMSTSIRSGFQSKGICPFDASRIRSTVLSPGRVVLPLKVSTTLYEPFFKRFESYATLLGVDCGMPENLMQSAMEAFKQSVIASGLQAQPGSRPIQSFVLPSDPSSYEPPFSS</sequence>
<dbReference type="InterPro" id="IPR007889">
    <property type="entry name" value="HTH_Psq"/>
</dbReference>
<dbReference type="GO" id="GO:0003677">
    <property type="term" value="F:DNA binding"/>
    <property type="evidence" value="ECO:0007669"/>
    <property type="project" value="UniProtKB-KW"/>
</dbReference>
<evidence type="ECO:0000259" key="4">
    <source>
        <dbReference type="PROSITE" id="PS51253"/>
    </source>
</evidence>
<feature type="compositionally biased region" description="Acidic residues" evidence="3">
    <location>
        <begin position="19"/>
        <end position="33"/>
    </location>
</feature>
<reference evidence="6" key="1">
    <citation type="submission" date="2017-01" db="EMBL/GenBank/DDBJ databases">
        <title>Comparative genomics of anhydrobiosis in the tardigrade Hypsibius dujardini.</title>
        <authorList>
            <person name="Yoshida Y."/>
            <person name="Koutsovoulos G."/>
            <person name="Laetsch D."/>
            <person name="Stevens L."/>
            <person name="Kumar S."/>
            <person name="Horikawa D."/>
            <person name="Ishino K."/>
            <person name="Komine S."/>
            <person name="Tomita M."/>
            <person name="Blaxter M."/>
            <person name="Arakawa K."/>
        </authorList>
    </citation>
    <scope>NUCLEOTIDE SEQUENCE [LARGE SCALE GENOMIC DNA]</scope>
    <source>
        <strain evidence="6">Z151</strain>
    </source>
</reference>
<dbReference type="OrthoDB" id="7477068at2759"/>
<accession>A0A1W0WXH8</accession>
<evidence type="ECO:0000256" key="2">
    <source>
        <dbReference type="ARBA" id="ARBA00023242"/>
    </source>
</evidence>
<dbReference type="Proteomes" id="UP000192578">
    <property type="component" value="Unassembled WGS sequence"/>
</dbReference>
<protein>
    <recommendedName>
        <fullName evidence="4">HTH CENPB-type domain-containing protein</fullName>
    </recommendedName>
</protein>
<dbReference type="InterPro" id="IPR006600">
    <property type="entry name" value="HTH_CenpB_DNA-bd_dom"/>
</dbReference>
<dbReference type="EMBL" id="MTYJ01000035">
    <property type="protein sequence ID" value="OQV19852.1"/>
    <property type="molecule type" value="Genomic_DNA"/>
</dbReference>
<feature type="domain" description="HTH CENPB-type" evidence="4">
    <location>
        <begin position="135"/>
        <end position="206"/>
    </location>
</feature>
<dbReference type="Pfam" id="PF05225">
    <property type="entry name" value="HTH_psq"/>
    <property type="match status" value="1"/>
</dbReference>
<keyword evidence="1" id="KW-0238">DNA-binding</keyword>
<evidence type="ECO:0000313" key="5">
    <source>
        <dbReference type="EMBL" id="OQV19852.1"/>
    </source>
</evidence>
<evidence type="ECO:0000313" key="6">
    <source>
        <dbReference type="Proteomes" id="UP000192578"/>
    </source>
</evidence>